<accession>U4LHH3</accession>
<organism evidence="2 3">
    <name type="scientific">Pyronema omphalodes (strain CBS 100304)</name>
    <name type="common">Pyronema confluens</name>
    <dbReference type="NCBI Taxonomy" id="1076935"/>
    <lineage>
        <taxon>Eukaryota</taxon>
        <taxon>Fungi</taxon>
        <taxon>Dikarya</taxon>
        <taxon>Ascomycota</taxon>
        <taxon>Pezizomycotina</taxon>
        <taxon>Pezizomycetes</taxon>
        <taxon>Pezizales</taxon>
        <taxon>Pyronemataceae</taxon>
        <taxon>Pyronema</taxon>
    </lineage>
</organism>
<feature type="compositionally biased region" description="Basic and acidic residues" evidence="1">
    <location>
        <begin position="12"/>
        <end position="23"/>
    </location>
</feature>
<dbReference type="AlphaFoldDB" id="U4LHH3"/>
<dbReference type="Proteomes" id="UP000018144">
    <property type="component" value="Unassembled WGS sequence"/>
</dbReference>
<evidence type="ECO:0000313" key="2">
    <source>
        <dbReference type="EMBL" id="CCX31579.1"/>
    </source>
</evidence>
<evidence type="ECO:0000256" key="1">
    <source>
        <dbReference type="SAM" id="MobiDB-lite"/>
    </source>
</evidence>
<protein>
    <submittedName>
        <fullName evidence="2">Uncharacterized protein</fullName>
    </submittedName>
</protein>
<keyword evidence="3" id="KW-1185">Reference proteome</keyword>
<proteinExistence type="predicted"/>
<dbReference type="EMBL" id="HF935615">
    <property type="protein sequence ID" value="CCX31579.1"/>
    <property type="molecule type" value="Genomic_DNA"/>
</dbReference>
<feature type="region of interest" description="Disordered" evidence="1">
    <location>
        <begin position="1"/>
        <end position="23"/>
    </location>
</feature>
<sequence length="86" mass="9927">MSTSSNVSFCEPSREFQHAENEREQGEFVVKHKRTWQDMRDGRACPGLRLDGRIKRICREMMTTSIGPQLRSDDEVGVEVNKGEKK</sequence>
<name>U4LHH3_PYROM</name>
<reference evidence="2 3" key="1">
    <citation type="journal article" date="2013" name="PLoS Genet.">
        <title>The genome and development-dependent transcriptomes of Pyronema confluens: a window into fungal evolution.</title>
        <authorList>
            <person name="Traeger S."/>
            <person name="Altegoer F."/>
            <person name="Freitag M."/>
            <person name="Gabaldon T."/>
            <person name="Kempken F."/>
            <person name="Kumar A."/>
            <person name="Marcet-Houben M."/>
            <person name="Poggeler S."/>
            <person name="Stajich J.E."/>
            <person name="Nowrousian M."/>
        </authorList>
    </citation>
    <scope>NUCLEOTIDE SEQUENCE [LARGE SCALE GENOMIC DNA]</scope>
    <source>
        <strain evidence="3">CBS 100304</strain>
        <tissue evidence="2">Vegetative mycelium</tissue>
    </source>
</reference>
<gene>
    <name evidence="2" type="ORF">PCON_11020</name>
</gene>
<evidence type="ECO:0000313" key="3">
    <source>
        <dbReference type="Proteomes" id="UP000018144"/>
    </source>
</evidence>